<keyword evidence="3" id="KW-1185">Reference proteome</keyword>
<protein>
    <recommendedName>
        <fullName evidence="1">CRAL-TRIO domain-containing protein</fullName>
    </recommendedName>
</protein>
<dbReference type="EMBL" id="CAJVCH010537560">
    <property type="protein sequence ID" value="CAG7825793.1"/>
    <property type="molecule type" value="Genomic_DNA"/>
</dbReference>
<feature type="domain" description="CRAL-TRIO" evidence="1">
    <location>
        <begin position="51"/>
        <end position="147"/>
    </location>
</feature>
<sequence length="186" mass="22034">EDSEKEKFLFFPQTVRFIASTSQEQPLINNTRFKERNILDFEAPQELQEAFPYYLSGFDESGAPIWIWQLGRWDIRKWVEIGGEPLKNLEKLGKQMFFRLRESSQNRTEVNDGERTGYISILDMDEYPFRQIAHVQTLKFTLHMIQKLGAALKSHDLKIRYIVNANCIYDLVGIIELFPWRNSRCH</sequence>
<name>A0A8J2PM29_9HEXA</name>
<reference evidence="2" key="1">
    <citation type="submission" date="2021-06" db="EMBL/GenBank/DDBJ databases">
        <authorList>
            <person name="Hodson N. C."/>
            <person name="Mongue J. A."/>
            <person name="Jaron S. K."/>
        </authorList>
    </citation>
    <scope>NUCLEOTIDE SEQUENCE</scope>
</reference>
<dbReference type="Pfam" id="PF00650">
    <property type="entry name" value="CRAL_TRIO"/>
    <property type="match status" value="1"/>
</dbReference>
<proteinExistence type="predicted"/>
<organism evidence="2 3">
    <name type="scientific">Allacma fusca</name>
    <dbReference type="NCBI Taxonomy" id="39272"/>
    <lineage>
        <taxon>Eukaryota</taxon>
        <taxon>Metazoa</taxon>
        <taxon>Ecdysozoa</taxon>
        <taxon>Arthropoda</taxon>
        <taxon>Hexapoda</taxon>
        <taxon>Collembola</taxon>
        <taxon>Symphypleona</taxon>
        <taxon>Sminthuridae</taxon>
        <taxon>Allacma</taxon>
    </lineage>
</organism>
<evidence type="ECO:0000313" key="3">
    <source>
        <dbReference type="Proteomes" id="UP000708208"/>
    </source>
</evidence>
<gene>
    <name evidence="2" type="ORF">AFUS01_LOCUS35882</name>
</gene>
<dbReference type="OrthoDB" id="1434354at2759"/>
<accession>A0A8J2PM29</accession>
<dbReference type="AlphaFoldDB" id="A0A8J2PM29"/>
<evidence type="ECO:0000313" key="2">
    <source>
        <dbReference type="EMBL" id="CAG7825793.1"/>
    </source>
</evidence>
<feature type="non-terminal residue" evidence="2">
    <location>
        <position position="1"/>
    </location>
</feature>
<dbReference type="InterPro" id="IPR001251">
    <property type="entry name" value="CRAL-TRIO_dom"/>
</dbReference>
<evidence type="ECO:0000259" key="1">
    <source>
        <dbReference type="Pfam" id="PF00650"/>
    </source>
</evidence>
<dbReference type="Proteomes" id="UP000708208">
    <property type="component" value="Unassembled WGS sequence"/>
</dbReference>
<comment type="caution">
    <text evidence="2">The sequence shown here is derived from an EMBL/GenBank/DDBJ whole genome shotgun (WGS) entry which is preliminary data.</text>
</comment>